<comment type="subcellular location">
    <subcellularLocation>
        <location evidence="1">Membrane</location>
        <topology evidence="1">Multi-pass membrane protein</topology>
    </subcellularLocation>
</comment>
<dbReference type="InterPro" id="IPR050638">
    <property type="entry name" value="AA-Vitamin_Transporters"/>
</dbReference>
<keyword evidence="5 6" id="KW-0472">Membrane</keyword>
<evidence type="ECO:0000256" key="4">
    <source>
        <dbReference type="ARBA" id="ARBA00022989"/>
    </source>
</evidence>
<dbReference type="AlphaFoldDB" id="A0A1H5XC01"/>
<evidence type="ECO:0000313" key="8">
    <source>
        <dbReference type="EMBL" id="SEG09281.1"/>
    </source>
</evidence>
<dbReference type="SUPFAM" id="SSF103481">
    <property type="entry name" value="Multidrug resistance efflux transporter EmrE"/>
    <property type="match status" value="2"/>
</dbReference>
<feature type="transmembrane region" description="Helical" evidence="6">
    <location>
        <begin position="12"/>
        <end position="31"/>
    </location>
</feature>
<feature type="transmembrane region" description="Helical" evidence="6">
    <location>
        <begin position="275"/>
        <end position="292"/>
    </location>
</feature>
<feature type="domain" description="EamA" evidence="7">
    <location>
        <begin position="157"/>
        <end position="292"/>
    </location>
</feature>
<evidence type="ECO:0000313" key="9">
    <source>
        <dbReference type="Proteomes" id="UP000236742"/>
    </source>
</evidence>
<keyword evidence="9" id="KW-1185">Reference proteome</keyword>
<evidence type="ECO:0000256" key="3">
    <source>
        <dbReference type="ARBA" id="ARBA00022692"/>
    </source>
</evidence>
<feature type="transmembrane region" description="Helical" evidence="6">
    <location>
        <begin position="148"/>
        <end position="171"/>
    </location>
</feature>
<dbReference type="InterPro" id="IPR000620">
    <property type="entry name" value="EamA_dom"/>
</dbReference>
<evidence type="ECO:0000256" key="5">
    <source>
        <dbReference type="ARBA" id="ARBA00023136"/>
    </source>
</evidence>
<proteinExistence type="inferred from homology"/>
<feature type="transmembrane region" description="Helical" evidence="6">
    <location>
        <begin position="125"/>
        <end position="142"/>
    </location>
</feature>
<feature type="domain" description="EamA" evidence="7">
    <location>
        <begin position="10"/>
        <end position="141"/>
    </location>
</feature>
<feature type="transmembrane region" description="Helical" evidence="6">
    <location>
        <begin position="250"/>
        <end position="269"/>
    </location>
</feature>
<keyword evidence="4 6" id="KW-1133">Transmembrane helix</keyword>
<dbReference type="OrthoDB" id="5812248at2"/>
<dbReference type="RefSeq" id="WP_104008511.1">
    <property type="nucleotide sequence ID" value="NZ_FNVD01000010.1"/>
</dbReference>
<feature type="transmembrane region" description="Helical" evidence="6">
    <location>
        <begin position="43"/>
        <end position="61"/>
    </location>
</feature>
<gene>
    <name evidence="8" type="ORF">SAMN05421751_110108</name>
</gene>
<dbReference type="InterPro" id="IPR037185">
    <property type="entry name" value="EmrE-like"/>
</dbReference>
<keyword evidence="3 6" id="KW-0812">Transmembrane</keyword>
<dbReference type="EMBL" id="FNVD01000010">
    <property type="protein sequence ID" value="SEG09281.1"/>
    <property type="molecule type" value="Genomic_DNA"/>
</dbReference>
<name>A0A1H5XC01_9RHOB</name>
<feature type="transmembrane region" description="Helical" evidence="6">
    <location>
        <begin position="73"/>
        <end position="91"/>
    </location>
</feature>
<evidence type="ECO:0000256" key="1">
    <source>
        <dbReference type="ARBA" id="ARBA00004141"/>
    </source>
</evidence>
<feature type="transmembrane region" description="Helical" evidence="6">
    <location>
        <begin position="97"/>
        <end position="118"/>
    </location>
</feature>
<dbReference type="Pfam" id="PF00892">
    <property type="entry name" value="EamA"/>
    <property type="match status" value="2"/>
</dbReference>
<dbReference type="PANTHER" id="PTHR32322:SF2">
    <property type="entry name" value="EAMA DOMAIN-CONTAINING PROTEIN"/>
    <property type="match status" value="1"/>
</dbReference>
<sequence>MDRLSPHLQGHLAMLAFSALVAGSFSLGSMIANDIAPAALNAVRFWIAAALIGAVAVSTTGLHRRHFRAPWRFLLLGGIFAAYFVLMFEGLRTAPPVSAAAVFTLTPVMSAGFGWLLLRQVTTPRIAAALAIGAAGALWVIFRADLPALLGFHIGSGEVIYFWGCLAHALYTPMVRRLNRGEPAVTFSLGMMIAGGLVLTVYGWSDIVATDWAHLPGLVWVGLIYVSVFASAFTFVLLQFATLRLPSSKVMAYTYLTPSWVILWEIALGHGAPRGLVLVGVALTVTALVLLLENEEPSGAAASRS</sequence>
<protein>
    <submittedName>
        <fullName evidence="8">EamA-like transporter family protein</fullName>
    </submittedName>
</protein>
<accession>A0A1H5XC01</accession>
<organism evidence="8 9">
    <name type="scientific">Jhaorihella thermophila</name>
    <dbReference type="NCBI Taxonomy" id="488547"/>
    <lineage>
        <taxon>Bacteria</taxon>
        <taxon>Pseudomonadati</taxon>
        <taxon>Pseudomonadota</taxon>
        <taxon>Alphaproteobacteria</taxon>
        <taxon>Rhodobacterales</taxon>
        <taxon>Paracoccaceae</taxon>
        <taxon>Jhaorihella</taxon>
    </lineage>
</organism>
<dbReference type="GO" id="GO:0016020">
    <property type="term" value="C:membrane"/>
    <property type="evidence" value="ECO:0007669"/>
    <property type="project" value="UniProtKB-SubCell"/>
</dbReference>
<feature type="transmembrane region" description="Helical" evidence="6">
    <location>
        <begin position="183"/>
        <end position="205"/>
    </location>
</feature>
<evidence type="ECO:0000256" key="2">
    <source>
        <dbReference type="ARBA" id="ARBA00007362"/>
    </source>
</evidence>
<evidence type="ECO:0000256" key="6">
    <source>
        <dbReference type="SAM" id="Phobius"/>
    </source>
</evidence>
<dbReference type="Proteomes" id="UP000236742">
    <property type="component" value="Unassembled WGS sequence"/>
</dbReference>
<dbReference type="PANTHER" id="PTHR32322">
    <property type="entry name" value="INNER MEMBRANE TRANSPORTER"/>
    <property type="match status" value="1"/>
</dbReference>
<evidence type="ECO:0000259" key="7">
    <source>
        <dbReference type="Pfam" id="PF00892"/>
    </source>
</evidence>
<comment type="similarity">
    <text evidence="2">Belongs to the EamA transporter family.</text>
</comment>
<feature type="transmembrane region" description="Helical" evidence="6">
    <location>
        <begin position="217"/>
        <end position="238"/>
    </location>
</feature>
<reference evidence="8 9" key="1">
    <citation type="submission" date="2016-10" db="EMBL/GenBank/DDBJ databases">
        <authorList>
            <person name="de Groot N.N."/>
        </authorList>
    </citation>
    <scope>NUCLEOTIDE SEQUENCE [LARGE SCALE GENOMIC DNA]</scope>
    <source>
        <strain evidence="8 9">DSM 23413</strain>
    </source>
</reference>